<protein>
    <submittedName>
        <fullName evidence="1">Uncharacterized protein</fullName>
    </submittedName>
</protein>
<comment type="caution">
    <text evidence="1">The sequence shown here is derived from an EMBL/GenBank/DDBJ whole genome shotgun (WGS) entry which is preliminary data.</text>
</comment>
<proteinExistence type="predicted"/>
<sequence>MAIFPLMANNFIPTPSVQNVLQTITPLPIHYWFGVYSSLLN</sequence>
<dbReference type="Proteomes" id="UP000265520">
    <property type="component" value="Unassembled WGS sequence"/>
</dbReference>
<organism evidence="1 2">
    <name type="scientific">Trifolium medium</name>
    <dbReference type="NCBI Taxonomy" id="97028"/>
    <lineage>
        <taxon>Eukaryota</taxon>
        <taxon>Viridiplantae</taxon>
        <taxon>Streptophyta</taxon>
        <taxon>Embryophyta</taxon>
        <taxon>Tracheophyta</taxon>
        <taxon>Spermatophyta</taxon>
        <taxon>Magnoliopsida</taxon>
        <taxon>eudicotyledons</taxon>
        <taxon>Gunneridae</taxon>
        <taxon>Pentapetalae</taxon>
        <taxon>rosids</taxon>
        <taxon>fabids</taxon>
        <taxon>Fabales</taxon>
        <taxon>Fabaceae</taxon>
        <taxon>Papilionoideae</taxon>
        <taxon>50 kb inversion clade</taxon>
        <taxon>NPAAA clade</taxon>
        <taxon>Hologalegina</taxon>
        <taxon>IRL clade</taxon>
        <taxon>Trifolieae</taxon>
        <taxon>Trifolium</taxon>
    </lineage>
</organism>
<keyword evidence="2" id="KW-1185">Reference proteome</keyword>
<evidence type="ECO:0000313" key="2">
    <source>
        <dbReference type="Proteomes" id="UP000265520"/>
    </source>
</evidence>
<dbReference type="EMBL" id="LXQA010718975">
    <property type="protein sequence ID" value="MCI67542.1"/>
    <property type="molecule type" value="Genomic_DNA"/>
</dbReference>
<accession>A0A392U296</accession>
<dbReference type="AlphaFoldDB" id="A0A392U296"/>
<name>A0A392U296_9FABA</name>
<feature type="non-terminal residue" evidence="1">
    <location>
        <position position="41"/>
    </location>
</feature>
<evidence type="ECO:0000313" key="1">
    <source>
        <dbReference type="EMBL" id="MCI67542.1"/>
    </source>
</evidence>
<reference evidence="1 2" key="1">
    <citation type="journal article" date="2018" name="Front. Plant Sci.">
        <title>Red Clover (Trifolium pratense) and Zigzag Clover (T. medium) - A Picture of Genomic Similarities and Differences.</title>
        <authorList>
            <person name="Dluhosova J."/>
            <person name="Istvanek J."/>
            <person name="Nedelnik J."/>
            <person name="Repkova J."/>
        </authorList>
    </citation>
    <scope>NUCLEOTIDE SEQUENCE [LARGE SCALE GENOMIC DNA]</scope>
    <source>
        <strain evidence="2">cv. 10/8</strain>
        <tissue evidence="1">Leaf</tissue>
    </source>
</reference>